<dbReference type="RefSeq" id="WP_157070957.1">
    <property type="nucleotide sequence ID" value="NZ_BAQB01000024.1"/>
</dbReference>
<keyword evidence="2" id="KW-1185">Reference proteome</keyword>
<name>A0ABQ0QKR4_9PROT</name>
<reference evidence="1" key="1">
    <citation type="submission" date="2013-04" db="EMBL/GenBank/DDBJ databases">
        <title>The genome sequencing project of 58 acetic acid bacteria.</title>
        <authorList>
            <person name="Okamoto-Kainuma A."/>
            <person name="Ishikawa M."/>
            <person name="Umino S."/>
            <person name="Koizumi Y."/>
            <person name="Shiwa Y."/>
            <person name="Yoshikawa H."/>
            <person name="Matsutani M."/>
            <person name="Matsushita K."/>
        </authorList>
    </citation>
    <scope>NUCLEOTIDE SEQUENCE</scope>
    <source>
        <strain evidence="1">NBRC 106556</strain>
    </source>
</reference>
<organism evidence="1 2">
    <name type="scientific">Neokomagataea tanensis NBRC 106556</name>
    <dbReference type="NCBI Taxonomy" id="1223519"/>
    <lineage>
        <taxon>Bacteria</taxon>
        <taxon>Pseudomonadati</taxon>
        <taxon>Pseudomonadota</taxon>
        <taxon>Alphaproteobacteria</taxon>
        <taxon>Acetobacterales</taxon>
        <taxon>Acetobacteraceae</taxon>
        <taxon>Neokomagataea</taxon>
    </lineage>
</organism>
<comment type="caution">
    <text evidence="1">The sequence shown here is derived from an EMBL/GenBank/DDBJ whole genome shotgun (WGS) entry which is preliminary data.</text>
</comment>
<evidence type="ECO:0000313" key="2">
    <source>
        <dbReference type="Proteomes" id="UP001062443"/>
    </source>
</evidence>
<gene>
    <name evidence="1" type="ORF">AA106556_1749</name>
</gene>
<protein>
    <recommendedName>
        <fullName evidence="3">Transposase</fullName>
    </recommendedName>
</protein>
<evidence type="ECO:0008006" key="3">
    <source>
        <dbReference type="Google" id="ProtNLM"/>
    </source>
</evidence>
<evidence type="ECO:0000313" key="1">
    <source>
        <dbReference type="EMBL" id="GBR48284.1"/>
    </source>
</evidence>
<dbReference type="EMBL" id="BAQB01000024">
    <property type="protein sequence ID" value="GBR48284.1"/>
    <property type="molecule type" value="Genomic_DNA"/>
</dbReference>
<sequence length="74" mass="8882">MTQDRRAQHRAHVQRLFGPDTLLFDDLALEDWFCFAGDEHGAVYQKKRKARYQHQGWLCYIQRTQPVKRRPAPQ</sequence>
<proteinExistence type="predicted"/>
<dbReference type="Proteomes" id="UP001062443">
    <property type="component" value="Unassembled WGS sequence"/>
</dbReference>
<accession>A0ABQ0QKR4</accession>